<dbReference type="NCBIfam" id="TIGR01573">
    <property type="entry name" value="cas2"/>
    <property type="match status" value="1"/>
</dbReference>
<keyword evidence="7" id="KW-0812">Transmembrane</keyword>
<keyword evidence="3" id="KW-0255">Endonuclease</keyword>
<evidence type="ECO:0000313" key="9">
    <source>
        <dbReference type="EMBL" id="KKR79849.1"/>
    </source>
</evidence>
<keyword evidence="1" id="KW-0540">Nuclease</keyword>
<evidence type="ECO:0000256" key="7">
    <source>
        <dbReference type="SAM" id="Phobius"/>
    </source>
</evidence>
<dbReference type="Gene3D" id="3.30.70.2650">
    <property type="match status" value="1"/>
</dbReference>
<dbReference type="InterPro" id="IPR048846">
    <property type="entry name" value="PaaX-like_central"/>
</dbReference>
<dbReference type="InterPro" id="IPR021127">
    <property type="entry name" value="CRISPR_associated_Cas2"/>
</dbReference>
<evidence type="ECO:0000259" key="8">
    <source>
        <dbReference type="Pfam" id="PF20803"/>
    </source>
</evidence>
<evidence type="ECO:0000256" key="6">
    <source>
        <dbReference type="ARBA" id="ARBA00023118"/>
    </source>
</evidence>
<dbReference type="EMBL" id="LBZW01000001">
    <property type="protein sequence ID" value="KKR79849.1"/>
    <property type="molecule type" value="Genomic_DNA"/>
</dbReference>
<reference evidence="9 10" key="1">
    <citation type="journal article" date="2015" name="Nature">
        <title>rRNA introns, odd ribosomes, and small enigmatic genomes across a large radiation of phyla.</title>
        <authorList>
            <person name="Brown C.T."/>
            <person name="Hug L.A."/>
            <person name="Thomas B.C."/>
            <person name="Sharon I."/>
            <person name="Castelle C.J."/>
            <person name="Singh A."/>
            <person name="Wilkins M.J."/>
            <person name="Williams K.H."/>
            <person name="Banfield J.F."/>
        </authorList>
    </citation>
    <scope>NUCLEOTIDE SEQUENCE [LARGE SCALE GENOMIC DNA]</scope>
</reference>
<proteinExistence type="predicted"/>
<evidence type="ECO:0000256" key="2">
    <source>
        <dbReference type="ARBA" id="ARBA00022723"/>
    </source>
</evidence>
<evidence type="ECO:0000313" key="10">
    <source>
        <dbReference type="Proteomes" id="UP000034749"/>
    </source>
</evidence>
<keyword evidence="7" id="KW-0472">Membrane</keyword>
<keyword evidence="6" id="KW-0051">Antiviral defense</keyword>
<protein>
    <submittedName>
        <fullName evidence="9">Repressor</fullName>
    </submittedName>
</protein>
<dbReference type="GO" id="GO:0043571">
    <property type="term" value="P:maintenance of CRISPR repeat elements"/>
    <property type="evidence" value="ECO:0007669"/>
    <property type="project" value="InterPro"/>
</dbReference>
<dbReference type="SUPFAM" id="SSF143430">
    <property type="entry name" value="TTP0101/SSO1404-like"/>
    <property type="match status" value="1"/>
</dbReference>
<feature type="transmembrane region" description="Helical" evidence="7">
    <location>
        <begin position="20"/>
        <end position="41"/>
    </location>
</feature>
<name>A0A0G0TS63_9BACT</name>
<evidence type="ECO:0000256" key="4">
    <source>
        <dbReference type="ARBA" id="ARBA00022801"/>
    </source>
</evidence>
<dbReference type="Pfam" id="PF20803">
    <property type="entry name" value="PaaX_M"/>
    <property type="match status" value="1"/>
</dbReference>
<dbReference type="AlphaFoldDB" id="A0A0G0TS63"/>
<comment type="caution">
    <text evidence="9">The sequence shown here is derived from an EMBL/GenBank/DDBJ whole genome shotgun (WGS) entry which is preliminary data.</text>
</comment>
<evidence type="ECO:0000256" key="3">
    <source>
        <dbReference type="ARBA" id="ARBA00022759"/>
    </source>
</evidence>
<dbReference type="GO" id="GO:0006351">
    <property type="term" value="P:DNA-templated transcription"/>
    <property type="evidence" value="ECO:0007669"/>
    <property type="project" value="TreeGrafter"/>
</dbReference>
<evidence type="ECO:0000256" key="1">
    <source>
        <dbReference type="ARBA" id="ARBA00022722"/>
    </source>
</evidence>
<dbReference type="PANTHER" id="PTHR30319:SF1">
    <property type="entry name" value="TRANSCRIPTIONAL REPRESSOR PAAX"/>
    <property type="match status" value="1"/>
</dbReference>
<accession>A0A0G0TS63</accession>
<sequence length="201" mass="23453">MGILEKEIKIKDKRKNIQKIILNTIFAAGILGVMVVAPNVLSVIKQIEKGIKRKKNLKYSINSSFVRLREKGLIEIIEVNGKRVARITQKGESKLDFLDRHNFKLKIPKKWDGRWRVVIFDIKESKKRIRALLRVTLSQIGFIRLQNSVWVYPYDCEDLVSLLKADFKIGSEILYMIVEKLENDWSLRKKFNLPNSDGRKS</sequence>
<dbReference type="GO" id="GO:0004521">
    <property type="term" value="F:RNA endonuclease activity"/>
    <property type="evidence" value="ECO:0007669"/>
    <property type="project" value="InterPro"/>
</dbReference>
<dbReference type="Proteomes" id="UP000034749">
    <property type="component" value="Unassembled WGS sequence"/>
</dbReference>
<keyword evidence="7" id="KW-1133">Transmembrane helix</keyword>
<keyword evidence="4" id="KW-0378">Hydrolase</keyword>
<organism evidence="9 10">
    <name type="scientific">Candidatus Nomurabacteria bacterium GW2011_GWA2_40_9</name>
    <dbReference type="NCBI Taxonomy" id="1618734"/>
    <lineage>
        <taxon>Bacteria</taxon>
        <taxon>Candidatus Nomuraibacteriota</taxon>
    </lineage>
</organism>
<keyword evidence="2" id="KW-0479">Metal-binding</keyword>
<keyword evidence="5" id="KW-0460">Magnesium</keyword>
<evidence type="ECO:0000256" key="5">
    <source>
        <dbReference type="ARBA" id="ARBA00022842"/>
    </source>
</evidence>
<dbReference type="PANTHER" id="PTHR30319">
    <property type="entry name" value="PHENYLACETIC ACID REGULATOR-RELATED TRANSCRIPTIONAL REPRESSOR"/>
    <property type="match status" value="1"/>
</dbReference>
<gene>
    <name evidence="9" type="ORF">UU24_C0001G0008</name>
</gene>
<feature type="domain" description="Transcriptional repressor PaaX-like central Cas2-like" evidence="8">
    <location>
        <begin position="109"/>
        <end position="180"/>
    </location>
</feature>